<dbReference type="GO" id="GO:0005886">
    <property type="term" value="C:plasma membrane"/>
    <property type="evidence" value="ECO:0007669"/>
    <property type="project" value="UniProtKB-SubCell"/>
</dbReference>
<dbReference type="InterPro" id="IPR001757">
    <property type="entry name" value="P_typ_ATPase"/>
</dbReference>
<dbReference type="EC" id="7.2.2.14" evidence="4"/>
<keyword evidence="8" id="KW-0597">Phosphoprotein</keyword>
<dbReference type="InterPro" id="IPR006068">
    <property type="entry name" value="ATPase_P-typ_cation-transptr_C"/>
</dbReference>
<dbReference type="InterPro" id="IPR023214">
    <property type="entry name" value="HAD_sf"/>
</dbReference>
<evidence type="ECO:0000256" key="2">
    <source>
        <dbReference type="ARBA" id="ARBA00004429"/>
    </source>
</evidence>
<dbReference type="GO" id="GO:0005524">
    <property type="term" value="F:ATP binding"/>
    <property type="evidence" value="ECO:0007669"/>
    <property type="project" value="UniProtKB-KW"/>
</dbReference>
<dbReference type="SFLD" id="SFLDS00003">
    <property type="entry name" value="Haloacid_Dehalogenase"/>
    <property type="match status" value="1"/>
</dbReference>
<comment type="catalytic activity">
    <reaction evidence="18">
        <text>ATP + H2O = ADP + phosphate + H(+)</text>
        <dbReference type="Rhea" id="RHEA:13065"/>
        <dbReference type="ChEBI" id="CHEBI:15377"/>
        <dbReference type="ChEBI" id="CHEBI:15378"/>
        <dbReference type="ChEBI" id="CHEBI:30616"/>
        <dbReference type="ChEBI" id="CHEBI:43474"/>
        <dbReference type="ChEBI" id="CHEBI:456216"/>
    </reaction>
</comment>
<evidence type="ECO:0000256" key="8">
    <source>
        <dbReference type="ARBA" id="ARBA00022553"/>
    </source>
</evidence>
<feature type="transmembrane region" description="Helical" evidence="19">
    <location>
        <begin position="71"/>
        <end position="91"/>
    </location>
</feature>
<sequence length="874" mass="93009">MTRFPAVRAQRTIGDNLLAGLGEAPVLTVFQQLESSPKGLTETDAAERLGRCADNDAGPAGAPGRLRRGWAAARSPFVALLTGLGVVFVVVGDARGALTTGVMVLLSVVLRFWQQTRSERAVSALRARVSTTVTVRRRAGERFPGVEREVPVADLVPGDVVLLGPGDVVPADLRVVAAADLIVDQSALSGEALPVVKRVPTRPRHAAPRPELVDAPGLVFAGTSVVGGTATAVVAATGAGTYGGMLAAQAAAPRAESSFDAGVRRVGWTLVRFMLVMVPIVLVVNGTVTGDWAQAATFALAVAVGLTPEMLPVVVTTNLARGAVRLSRQRVIVKRLNAIQDLAAMDVLCVDKTGTLTEDRAAYAHSIDLAGRPDGEAAEYAHLAVHFQADRRDRLDEAILAQLADDDAPATEAVFSKVDEIGFDHTRRRATVVVRRGDEHLLITKGDPDEILPRCGHAHRLGAVVALADDLRRDTEELVRGYAEHGMRILAVAARELPARPGGYGEDDERGLVLVGFVGFVDPVRDGAAAAVRALAEHGVGVKILTGDNRHVAARVAQDVGVPVGEIVPGHRIDVTDDAELRELAERTTVFAKLTPAHKARLVTALRENGHAVGFVGDGVNDVTALRAADVGIAPDTATDVAKDAADLVLLERDLGVLARGVVEGRRTLGNTLKYVHITASSNFGNVLTVLAAGAFLPFLPMLPVQLMVANLLYDAAQLALAWDRVDEHYLRAPRRWDARGLARFMLVFGPLSSLFDLSTFAVLWWAFDASTDPLAFQTGWFVESLLSQLLIVLALRSRAASGRGSRPSRPVLLAAPIAALTALALPVSPLAGFLHLTPLPMSYFPWLATILLTYALAAQLIKRLYVRRTATWL</sequence>
<dbReference type="STRING" id="208445.SAMN04489727_6556"/>
<keyword evidence="14 19" id="KW-1133">Transmembrane helix</keyword>
<organism evidence="21 22">
    <name type="scientific">Amycolatopsis tolypomycina</name>
    <dbReference type="NCBI Taxonomy" id="208445"/>
    <lineage>
        <taxon>Bacteria</taxon>
        <taxon>Bacillati</taxon>
        <taxon>Actinomycetota</taxon>
        <taxon>Actinomycetes</taxon>
        <taxon>Pseudonocardiales</taxon>
        <taxon>Pseudonocardiaceae</taxon>
        <taxon>Amycolatopsis</taxon>
    </lineage>
</organism>
<name>A0A1H4Y5H7_9PSEU</name>
<keyword evidence="22" id="KW-1185">Reference proteome</keyword>
<dbReference type="InterPro" id="IPR023298">
    <property type="entry name" value="ATPase_P-typ_TM_dom_sf"/>
</dbReference>
<dbReference type="Pfam" id="PF00689">
    <property type="entry name" value="Cation_ATPase_C"/>
    <property type="match status" value="1"/>
</dbReference>
<evidence type="ECO:0000256" key="5">
    <source>
        <dbReference type="ARBA" id="ARBA00013555"/>
    </source>
</evidence>
<keyword evidence="6" id="KW-1003">Cell membrane</keyword>
<dbReference type="Gene3D" id="3.40.50.1000">
    <property type="entry name" value="HAD superfamily/HAD-like"/>
    <property type="match status" value="1"/>
</dbReference>
<keyword evidence="9 19" id="KW-0812">Transmembrane</keyword>
<feature type="transmembrane region" description="Helical" evidence="19">
    <location>
        <begin position="266"/>
        <end position="284"/>
    </location>
</feature>
<proteinExistence type="inferred from homology"/>
<dbReference type="SUPFAM" id="SSF81653">
    <property type="entry name" value="Calcium ATPase, transduction domain A"/>
    <property type="match status" value="1"/>
</dbReference>
<gene>
    <name evidence="21" type="ORF">SAMN04489727_6556</name>
</gene>
<dbReference type="InterPro" id="IPR006415">
    <property type="entry name" value="P-type_ATPase_IIIB"/>
</dbReference>
<dbReference type="RefSeq" id="WP_091314582.1">
    <property type="nucleotide sequence ID" value="NZ_FNSO01000004.1"/>
</dbReference>
<dbReference type="InterPro" id="IPR044492">
    <property type="entry name" value="P_typ_ATPase_HD_dom"/>
</dbReference>
<dbReference type="OrthoDB" id="9814270at2"/>
<dbReference type="Gene3D" id="3.40.1110.10">
    <property type="entry name" value="Calcium-transporting ATPase, cytoplasmic domain N"/>
    <property type="match status" value="1"/>
</dbReference>
<evidence type="ECO:0000256" key="18">
    <source>
        <dbReference type="ARBA" id="ARBA00049360"/>
    </source>
</evidence>
<feature type="transmembrane region" description="Helical" evidence="19">
    <location>
        <begin position="745"/>
        <end position="768"/>
    </location>
</feature>
<evidence type="ECO:0000256" key="4">
    <source>
        <dbReference type="ARBA" id="ARBA00012786"/>
    </source>
</evidence>
<evidence type="ECO:0000256" key="12">
    <source>
        <dbReference type="ARBA" id="ARBA00022842"/>
    </source>
</evidence>
<dbReference type="GO" id="GO:0016887">
    <property type="term" value="F:ATP hydrolysis activity"/>
    <property type="evidence" value="ECO:0007669"/>
    <property type="project" value="InterPro"/>
</dbReference>
<dbReference type="SFLD" id="SFLDF00027">
    <property type="entry name" value="p-type_atpase"/>
    <property type="match status" value="1"/>
</dbReference>
<evidence type="ECO:0000256" key="10">
    <source>
        <dbReference type="ARBA" id="ARBA00022741"/>
    </source>
</evidence>
<evidence type="ECO:0000256" key="1">
    <source>
        <dbReference type="ARBA" id="ARBA00003954"/>
    </source>
</evidence>
<dbReference type="PRINTS" id="PR01836">
    <property type="entry name" value="MGATPASE"/>
</dbReference>
<keyword evidence="11" id="KW-0067">ATP-binding</keyword>
<feature type="transmembrane region" description="Helical" evidence="19">
    <location>
        <begin position="97"/>
        <end position="113"/>
    </location>
</feature>
<accession>A0A1H4Y5H7</accession>
<dbReference type="SFLD" id="SFLDG00002">
    <property type="entry name" value="C1.7:_P-type_atpase_like"/>
    <property type="match status" value="1"/>
</dbReference>
<dbReference type="SMART" id="SM00831">
    <property type="entry name" value="Cation_ATPase_N"/>
    <property type="match status" value="1"/>
</dbReference>
<evidence type="ECO:0000259" key="20">
    <source>
        <dbReference type="SMART" id="SM00831"/>
    </source>
</evidence>
<reference evidence="22" key="1">
    <citation type="submission" date="2016-10" db="EMBL/GenBank/DDBJ databases">
        <authorList>
            <person name="Varghese N."/>
            <person name="Submissions S."/>
        </authorList>
    </citation>
    <scope>NUCLEOTIDE SEQUENCE [LARGE SCALE GENOMIC DNA]</scope>
    <source>
        <strain evidence="22">DSM 44544</strain>
    </source>
</reference>
<evidence type="ECO:0000256" key="19">
    <source>
        <dbReference type="SAM" id="Phobius"/>
    </source>
</evidence>
<keyword evidence="13" id="KW-1278">Translocase</keyword>
<dbReference type="SUPFAM" id="SSF56784">
    <property type="entry name" value="HAD-like"/>
    <property type="match status" value="1"/>
</dbReference>
<dbReference type="InterPro" id="IPR008250">
    <property type="entry name" value="ATPase_P-typ_transduc_dom_A_sf"/>
</dbReference>
<evidence type="ECO:0000256" key="9">
    <source>
        <dbReference type="ARBA" id="ARBA00022692"/>
    </source>
</evidence>
<dbReference type="InterPro" id="IPR059000">
    <property type="entry name" value="ATPase_P-type_domA"/>
</dbReference>
<dbReference type="PROSITE" id="PS00154">
    <property type="entry name" value="ATPASE_E1_E2"/>
    <property type="match status" value="1"/>
</dbReference>
<dbReference type="InterPro" id="IPR036412">
    <property type="entry name" value="HAD-like_sf"/>
</dbReference>
<dbReference type="GO" id="GO:0015444">
    <property type="term" value="F:P-type magnesium transporter activity"/>
    <property type="evidence" value="ECO:0007669"/>
    <property type="project" value="UniProtKB-EC"/>
</dbReference>
<dbReference type="NCBIfam" id="TIGR01524">
    <property type="entry name" value="ATPase-IIIB_Mg"/>
    <property type="match status" value="1"/>
</dbReference>
<dbReference type="Pfam" id="PF00690">
    <property type="entry name" value="Cation_ATPase_N"/>
    <property type="match status" value="1"/>
</dbReference>
<dbReference type="EMBL" id="FNSO01000004">
    <property type="protein sequence ID" value="SED13236.1"/>
    <property type="molecule type" value="Genomic_DNA"/>
</dbReference>
<dbReference type="InterPro" id="IPR004014">
    <property type="entry name" value="ATPase_P-typ_cation-transptr_N"/>
</dbReference>
<dbReference type="SUPFAM" id="SSF81665">
    <property type="entry name" value="Calcium ATPase, transmembrane domain M"/>
    <property type="match status" value="1"/>
</dbReference>
<feature type="transmembrane region" description="Helical" evidence="19">
    <location>
        <begin position="844"/>
        <end position="862"/>
    </location>
</feature>
<keyword evidence="12" id="KW-0460">Magnesium</keyword>
<dbReference type="Pfam" id="PF00122">
    <property type="entry name" value="E1-E2_ATPase"/>
    <property type="match status" value="1"/>
</dbReference>
<comment type="subcellular location">
    <subcellularLocation>
        <location evidence="2">Cell inner membrane</location>
        <topology evidence="2">Multi-pass membrane protein</topology>
    </subcellularLocation>
</comment>
<evidence type="ECO:0000256" key="14">
    <source>
        <dbReference type="ARBA" id="ARBA00022989"/>
    </source>
</evidence>
<dbReference type="AlphaFoldDB" id="A0A1H4Y5H7"/>
<dbReference type="InterPro" id="IPR018303">
    <property type="entry name" value="ATPase_P-typ_P_site"/>
</dbReference>
<keyword evidence="7" id="KW-0997">Cell inner membrane</keyword>
<keyword evidence="15 19" id="KW-0472">Membrane</keyword>
<feature type="transmembrane region" description="Helical" evidence="19">
    <location>
        <begin position="812"/>
        <end position="832"/>
    </location>
</feature>
<protein>
    <recommendedName>
        <fullName evidence="5">Magnesium-transporting ATPase, P-type 1</fullName>
        <ecNumber evidence="4">7.2.2.14</ecNumber>
    </recommendedName>
    <alternativeName>
        <fullName evidence="16">Mg(2+) transport ATPase, P-type 1</fullName>
    </alternativeName>
</protein>
<comment type="similarity">
    <text evidence="3">Belongs to the cation transport ATPase (P-type) (TC 3.A.3) family. Type IIIB subfamily.</text>
</comment>
<comment type="function">
    <text evidence="1">Mediates magnesium influx to the cytosol.</text>
</comment>
<keyword evidence="10" id="KW-0547">Nucleotide-binding</keyword>
<comment type="catalytic activity">
    <reaction evidence="17">
        <text>Mg(2+)(out) + ATP + H2O = Mg(2+)(in) + ADP + phosphate + H(+)</text>
        <dbReference type="Rhea" id="RHEA:10260"/>
        <dbReference type="ChEBI" id="CHEBI:15377"/>
        <dbReference type="ChEBI" id="CHEBI:15378"/>
        <dbReference type="ChEBI" id="CHEBI:18420"/>
        <dbReference type="ChEBI" id="CHEBI:30616"/>
        <dbReference type="ChEBI" id="CHEBI:43474"/>
        <dbReference type="ChEBI" id="CHEBI:456216"/>
        <dbReference type="EC" id="7.2.2.14"/>
    </reaction>
</comment>
<evidence type="ECO:0000256" key="3">
    <source>
        <dbReference type="ARBA" id="ARBA00008746"/>
    </source>
</evidence>
<dbReference type="Pfam" id="PF13246">
    <property type="entry name" value="Cation_ATPase"/>
    <property type="match status" value="1"/>
</dbReference>
<evidence type="ECO:0000313" key="21">
    <source>
        <dbReference type="EMBL" id="SED13236.1"/>
    </source>
</evidence>
<feature type="domain" description="Cation-transporting P-type ATPase N-terminal" evidence="20">
    <location>
        <begin position="20"/>
        <end position="93"/>
    </location>
</feature>
<evidence type="ECO:0000256" key="15">
    <source>
        <dbReference type="ARBA" id="ARBA00023136"/>
    </source>
</evidence>
<dbReference type="PANTHER" id="PTHR42861">
    <property type="entry name" value="CALCIUM-TRANSPORTING ATPASE"/>
    <property type="match status" value="1"/>
</dbReference>
<evidence type="ECO:0000256" key="17">
    <source>
        <dbReference type="ARBA" id="ARBA00047295"/>
    </source>
</evidence>
<dbReference type="InterPro" id="IPR023299">
    <property type="entry name" value="ATPase_P-typ_cyto_dom_N"/>
</dbReference>
<feature type="transmembrane region" description="Helical" evidence="19">
    <location>
        <begin position="296"/>
        <end position="320"/>
    </location>
</feature>
<evidence type="ECO:0000256" key="7">
    <source>
        <dbReference type="ARBA" id="ARBA00022519"/>
    </source>
</evidence>
<dbReference type="Proteomes" id="UP000199622">
    <property type="component" value="Unassembled WGS sequence"/>
</dbReference>
<evidence type="ECO:0000256" key="6">
    <source>
        <dbReference type="ARBA" id="ARBA00022475"/>
    </source>
</evidence>
<evidence type="ECO:0000256" key="11">
    <source>
        <dbReference type="ARBA" id="ARBA00022840"/>
    </source>
</evidence>
<evidence type="ECO:0000256" key="16">
    <source>
        <dbReference type="ARBA" id="ARBA00029806"/>
    </source>
</evidence>
<dbReference type="Gene3D" id="1.20.1110.10">
    <property type="entry name" value="Calcium-transporting ATPase, transmembrane domain"/>
    <property type="match status" value="1"/>
</dbReference>
<dbReference type="NCBIfam" id="TIGR01494">
    <property type="entry name" value="ATPase_P-type"/>
    <property type="match status" value="1"/>
</dbReference>
<evidence type="ECO:0000256" key="13">
    <source>
        <dbReference type="ARBA" id="ARBA00022967"/>
    </source>
</evidence>
<dbReference type="Gene3D" id="2.70.150.10">
    <property type="entry name" value="Calcium-transporting ATPase, cytoplasmic transduction domain A"/>
    <property type="match status" value="1"/>
</dbReference>
<feature type="transmembrane region" description="Helical" evidence="19">
    <location>
        <begin position="780"/>
        <end position="800"/>
    </location>
</feature>
<evidence type="ECO:0000313" key="22">
    <source>
        <dbReference type="Proteomes" id="UP000199622"/>
    </source>
</evidence>